<organism evidence="10 11">
    <name type="scientific">Breznakia blatticola</name>
    <dbReference type="NCBI Taxonomy" id="1754012"/>
    <lineage>
        <taxon>Bacteria</taxon>
        <taxon>Bacillati</taxon>
        <taxon>Bacillota</taxon>
        <taxon>Erysipelotrichia</taxon>
        <taxon>Erysipelotrichales</taxon>
        <taxon>Erysipelotrichaceae</taxon>
        <taxon>Breznakia</taxon>
    </lineage>
</organism>
<evidence type="ECO:0000256" key="6">
    <source>
        <dbReference type="ARBA" id="ARBA00023102"/>
    </source>
</evidence>
<keyword evidence="5 8" id="KW-0378">Hydrolase</keyword>
<dbReference type="SUPFAM" id="SSF89550">
    <property type="entry name" value="PHP domain-like"/>
    <property type="match status" value="1"/>
</dbReference>
<dbReference type="AlphaFoldDB" id="A0A4R8A354"/>
<keyword evidence="6 8" id="KW-0368">Histidine biosynthesis</keyword>
<accession>A0A4R8A354</accession>
<comment type="caution">
    <text evidence="10">The sequence shown here is derived from an EMBL/GenBank/DDBJ whole genome shotgun (WGS) entry which is preliminary data.</text>
</comment>
<evidence type="ECO:0000313" key="11">
    <source>
        <dbReference type="Proteomes" id="UP000294743"/>
    </source>
</evidence>
<dbReference type="PANTHER" id="PTHR21039">
    <property type="entry name" value="HISTIDINOL PHOSPHATASE-RELATED"/>
    <property type="match status" value="1"/>
</dbReference>
<dbReference type="RefSeq" id="WP_134168492.1">
    <property type="nucleotide sequence ID" value="NZ_SODD01000007.1"/>
</dbReference>
<comment type="catalytic activity">
    <reaction evidence="7 8">
        <text>L-histidinol phosphate + H2O = L-histidinol + phosphate</text>
        <dbReference type="Rhea" id="RHEA:14465"/>
        <dbReference type="ChEBI" id="CHEBI:15377"/>
        <dbReference type="ChEBI" id="CHEBI:43474"/>
        <dbReference type="ChEBI" id="CHEBI:57699"/>
        <dbReference type="ChEBI" id="CHEBI:57980"/>
        <dbReference type="EC" id="3.1.3.15"/>
    </reaction>
</comment>
<dbReference type="PANTHER" id="PTHR21039:SF0">
    <property type="entry name" value="HISTIDINOL-PHOSPHATASE"/>
    <property type="match status" value="1"/>
</dbReference>
<evidence type="ECO:0000256" key="7">
    <source>
        <dbReference type="ARBA" id="ARBA00049158"/>
    </source>
</evidence>
<dbReference type="Pfam" id="PF02811">
    <property type="entry name" value="PHP"/>
    <property type="match status" value="1"/>
</dbReference>
<sequence>MAKNNYHTHTERCKHASGSDEAFVLSAIKAGIQELGFSDHTPWNYAPSTYKGSNVRMFLDEFAGYKQSILALKEKYKDQISIKLGLEVEYFPKFMDWFIDFIKKEEIDYVILGNHFHGDDETGPYYGHVCDDDAMLELYKQDTIKALKTGIYSYLAHPDLFMRGRKHFDAFTKKISREICEACKEMDIPLEYNLAGAEVSHITHQQQYPHPDFWQIAAEVGNKAIIGCDAHNNRQLENEYYYNQAKAHLDTLGMEVIDTINFLR</sequence>
<dbReference type="GO" id="GO:0005737">
    <property type="term" value="C:cytoplasm"/>
    <property type="evidence" value="ECO:0007669"/>
    <property type="project" value="TreeGrafter"/>
</dbReference>
<evidence type="ECO:0000256" key="4">
    <source>
        <dbReference type="ARBA" id="ARBA00022605"/>
    </source>
</evidence>
<evidence type="ECO:0000256" key="1">
    <source>
        <dbReference type="ARBA" id="ARBA00004970"/>
    </source>
</evidence>
<evidence type="ECO:0000259" key="9">
    <source>
        <dbReference type="Pfam" id="PF02811"/>
    </source>
</evidence>
<dbReference type="UniPathway" id="UPA00031">
    <property type="reaction ID" value="UER00013"/>
</dbReference>
<evidence type="ECO:0000313" key="10">
    <source>
        <dbReference type="EMBL" id="TDW24902.1"/>
    </source>
</evidence>
<name>A0A4R8A354_9FIRM</name>
<dbReference type="InterPro" id="IPR010140">
    <property type="entry name" value="Histidinol_P_phosphatase_HisJ"/>
</dbReference>
<feature type="domain" description="PHP" evidence="9">
    <location>
        <begin position="6"/>
        <end position="193"/>
    </location>
</feature>
<evidence type="ECO:0000256" key="2">
    <source>
        <dbReference type="ARBA" id="ARBA00009152"/>
    </source>
</evidence>
<evidence type="ECO:0000256" key="5">
    <source>
        <dbReference type="ARBA" id="ARBA00022801"/>
    </source>
</evidence>
<dbReference type="GO" id="GO:0000105">
    <property type="term" value="P:L-histidine biosynthetic process"/>
    <property type="evidence" value="ECO:0007669"/>
    <property type="project" value="UniProtKB-UniRule"/>
</dbReference>
<dbReference type="EC" id="3.1.3.15" evidence="3 8"/>
<dbReference type="InterPro" id="IPR004013">
    <property type="entry name" value="PHP_dom"/>
</dbReference>
<evidence type="ECO:0000256" key="8">
    <source>
        <dbReference type="RuleBase" id="RU366003"/>
    </source>
</evidence>
<dbReference type="InterPro" id="IPR016195">
    <property type="entry name" value="Pol/histidinol_Pase-like"/>
</dbReference>
<dbReference type="NCBIfam" id="TIGR01856">
    <property type="entry name" value="hisJ_fam"/>
    <property type="match status" value="1"/>
</dbReference>
<dbReference type="CDD" id="cd12110">
    <property type="entry name" value="PHP_HisPPase_Hisj_like"/>
    <property type="match status" value="1"/>
</dbReference>
<dbReference type="GO" id="GO:0004401">
    <property type="term" value="F:histidinol-phosphatase activity"/>
    <property type="evidence" value="ECO:0007669"/>
    <property type="project" value="UniProtKB-UniRule"/>
</dbReference>
<keyword evidence="11" id="KW-1185">Reference proteome</keyword>
<gene>
    <name evidence="10" type="ORF">EDD63_10754</name>
</gene>
<comment type="similarity">
    <text evidence="2 8">Belongs to the PHP hydrolase family. HisK subfamily.</text>
</comment>
<keyword evidence="4 8" id="KW-0028">Amino-acid biosynthesis</keyword>
<proteinExistence type="inferred from homology"/>
<dbReference type="Gene3D" id="3.20.20.140">
    <property type="entry name" value="Metal-dependent hydrolases"/>
    <property type="match status" value="1"/>
</dbReference>
<protein>
    <recommendedName>
        <fullName evidence="3 8">Histidinol-phosphatase</fullName>
        <shortName evidence="8">HolPase</shortName>
        <ecNumber evidence="3 8">3.1.3.15</ecNumber>
    </recommendedName>
</protein>
<dbReference type="OrthoDB" id="9775255at2"/>
<reference evidence="10 11" key="1">
    <citation type="submission" date="2019-03" db="EMBL/GenBank/DDBJ databases">
        <title>Genomic Encyclopedia of Type Strains, Phase IV (KMG-IV): sequencing the most valuable type-strain genomes for metagenomic binning, comparative biology and taxonomic classification.</title>
        <authorList>
            <person name="Goeker M."/>
        </authorList>
    </citation>
    <scope>NUCLEOTIDE SEQUENCE [LARGE SCALE GENOMIC DNA]</scope>
    <source>
        <strain evidence="10 11">DSM 28867</strain>
    </source>
</reference>
<comment type="pathway">
    <text evidence="1 8">Amino-acid biosynthesis; L-histidine biosynthesis; L-histidine from 5-phospho-alpha-D-ribose 1-diphosphate: step 8/9.</text>
</comment>
<dbReference type="Proteomes" id="UP000294743">
    <property type="component" value="Unassembled WGS sequence"/>
</dbReference>
<dbReference type="EMBL" id="SODD01000007">
    <property type="protein sequence ID" value="TDW24902.1"/>
    <property type="molecule type" value="Genomic_DNA"/>
</dbReference>
<evidence type="ECO:0000256" key="3">
    <source>
        <dbReference type="ARBA" id="ARBA00013085"/>
    </source>
</evidence>